<evidence type="ECO:0000313" key="1">
    <source>
        <dbReference type="Proteomes" id="UP000887576"/>
    </source>
</evidence>
<sequence>MAVGCFDPPTFLHSSNVLSTIWSDEQNSERTNALRRQFSTNDSFLNHSFNNSTNGNNFNQQSTSSSNFGVIGQPFSNSSTSLGNNVNSCWSPINIDNHNQQSWTNVNNWITAGDQTSSSSDERADSARSGSESIASSMIQNSPIRNPWKDELNFFGDQMFNNVKTKPTKSVYDAYNTDNDYRLFHDLMNLRLDDSRPVEFTSGVPSNKSSSNRLNGYNHGQTVPSPVNFMDASTFYQTMVQQNNMPQNPTNGNDRYAKKTSAFSSISSEPKMSTSFNNSGNYWNSYAQNNHKNLSDSDLRQRQMNNVYRSEPLNFVNVPDSMYQQQQKIGMSPPPMPRTNKSSSCDEAELHWYHQHLELQQSLYEHVYNMMLAGQMSLPNNYNQRNTFANAASGPIGQGRYYGNRRTTGLSMELYQKLEEVTDQYRQLEKERKKTEAELARHNLGKKISSANNLPIPRLPPAPSRIDRLVVDFFREHARIVTLLGKMEQIKNEYLDIKIHEVMRELLDAIRRLQQCRLSERCAILNHLRGEIGSYNEELESANLLKALTTLCQAVLRARAANWCALVWAIGPENLEQEQIFNRIINVDFNSEPPEIKLRPIKTQA</sequence>
<protein>
    <submittedName>
        <fullName evidence="2">Uncharacterized protein</fullName>
    </submittedName>
</protein>
<reference evidence="2" key="1">
    <citation type="submission" date="2022-11" db="UniProtKB">
        <authorList>
            <consortium name="WormBaseParasite"/>
        </authorList>
    </citation>
    <scope>IDENTIFICATION</scope>
</reference>
<dbReference type="Proteomes" id="UP000887576">
    <property type="component" value="Unplaced"/>
</dbReference>
<evidence type="ECO:0000313" key="2">
    <source>
        <dbReference type="WBParaSite" id="JU765_v2.g5884.t1"/>
    </source>
</evidence>
<name>A0AC34RE14_9BILA</name>
<proteinExistence type="predicted"/>
<accession>A0AC34RE14</accession>
<dbReference type="WBParaSite" id="JU765_v2.g5884.t1">
    <property type="protein sequence ID" value="JU765_v2.g5884.t1"/>
    <property type="gene ID" value="JU765_v2.g5884"/>
</dbReference>
<organism evidence="1 2">
    <name type="scientific">Panagrolaimus sp. JU765</name>
    <dbReference type="NCBI Taxonomy" id="591449"/>
    <lineage>
        <taxon>Eukaryota</taxon>
        <taxon>Metazoa</taxon>
        <taxon>Ecdysozoa</taxon>
        <taxon>Nematoda</taxon>
        <taxon>Chromadorea</taxon>
        <taxon>Rhabditida</taxon>
        <taxon>Tylenchina</taxon>
        <taxon>Panagrolaimomorpha</taxon>
        <taxon>Panagrolaimoidea</taxon>
        <taxon>Panagrolaimidae</taxon>
        <taxon>Panagrolaimus</taxon>
    </lineage>
</organism>